<evidence type="ECO:0000256" key="1">
    <source>
        <dbReference type="SAM" id="MobiDB-lite"/>
    </source>
</evidence>
<dbReference type="AlphaFoldDB" id="A0A7W8GDR4"/>
<comment type="caution">
    <text evidence="2">The sequence shown here is derived from an EMBL/GenBank/DDBJ whole genome shotgun (WGS) entry which is preliminary data.</text>
</comment>
<protein>
    <submittedName>
        <fullName evidence="2">Uncharacterized protein</fullName>
    </submittedName>
</protein>
<evidence type="ECO:0000313" key="3">
    <source>
        <dbReference type="Proteomes" id="UP000525389"/>
    </source>
</evidence>
<name>A0A7W8GDR4_9DEIO</name>
<dbReference type="Proteomes" id="UP000525389">
    <property type="component" value="Unassembled WGS sequence"/>
</dbReference>
<keyword evidence="3" id="KW-1185">Reference proteome</keyword>
<accession>A0A7W8GDR4</accession>
<sequence>MLWLLLLLTLLALMAQFAARQARLDLVPDQATGPRRPARVDAPLDPPHPA</sequence>
<reference evidence="2 3" key="1">
    <citation type="submission" date="2020-08" db="EMBL/GenBank/DDBJ databases">
        <title>Genomic Encyclopedia of Type Strains, Phase IV (KMG-IV): sequencing the most valuable type-strain genomes for metagenomic binning, comparative biology and taxonomic classification.</title>
        <authorList>
            <person name="Goeker M."/>
        </authorList>
    </citation>
    <scope>NUCLEOTIDE SEQUENCE [LARGE SCALE GENOMIC DNA]</scope>
    <source>
        <strain evidence="2 3">DSM 101791</strain>
    </source>
</reference>
<organism evidence="2 3">
    <name type="scientific">Deinococcus budaensis</name>
    <dbReference type="NCBI Taxonomy" id="1665626"/>
    <lineage>
        <taxon>Bacteria</taxon>
        <taxon>Thermotogati</taxon>
        <taxon>Deinococcota</taxon>
        <taxon>Deinococci</taxon>
        <taxon>Deinococcales</taxon>
        <taxon>Deinococcaceae</taxon>
        <taxon>Deinococcus</taxon>
    </lineage>
</organism>
<gene>
    <name evidence="2" type="ORF">HNQ09_001115</name>
</gene>
<dbReference type="EMBL" id="JACHFN010000003">
    <property type="protein sequence ID" value="MBB5233685.1"/>
    <property type="molecule type" value="Genomic_DNA"/>
</dbReference>
<feature type="region of interest" description="Disordered" evidence="1">
    <location>
        <begin position="26"/>
        <end position="50"/>
    </location>
</feature>
<dbReference type="RefSeq" id="WP_184026569.1">
    <property type="nucleotide sequence ID" value="NZ_JACHFN010000003.1"/>
</dbReference>
<proteinExistence type="predicted"/>
<evidence type="ECO:0000313" key="2">
    <source>
        <dbReference type="EMBL" id="MBB5233685.1"/>
    </source>
</evidence>